<reference evidence="1" key="1">
    <citation type="journal article" date="2014" name="Int. J. Syst. Evol. Microbiol.">
        <title>Complete genome sequence of Corynebacterium casei LMG S-19264T (=DSM 44701T), isolated from a smear-ripened cheese.</title>
        <authorList>
            <consortium name="US DOE Joint Genome Institute (JGI-PGF)"/>
            <person name="Walter F."/>
            <person name="Albersmeier A."/>
            <person name="Kalinowski J."/>
            <person name="Ruckert C."/>
        </authorList>
    </citation>
    <scope>NUCLEOTIDE SEQUENCE</scope>
    <source>
        <strain evidence="1">JCM 4633</strain>
    </source>
</reference>
<dbReference type="Proteomes" id="UP000646244">
    <property type="component" value="Unassembled WGS sequence"/>
</dbReference>
<name>A0A918TR67_STRCJ</name>
<proteinExistence type="predicted"/>
<evidence type="ECO:0000313" key="1">
    <source>
        <dbReference type="EMBL" id="GHC58284.1"/>
    </source>
</evidence>
<dbReference type="EMBL" id="BMVB01000012">
    <property type="protein sequence ID" value="GHC58284.1"/>
    <property type="molecule type" value="Genomic_DNA"/>
</dbReference>
<comment type="caution">
    <text evidence="1">The sequence shown here is derived from an EMBL/GenBank/DDBJ whole genome shotgun (WGS) entry which is preliminary data.</text>
</comment>
<sequence length="62" mass="6705">MHRRVCAIGRARAGTIRPGFRGAMGVVKDGDRVRYAVLVGISGDLRQGFATASPPRRTRRPG</sequence>
<reference evidence="1" key="2">
    <citation type="submission" date="2020-09" db="EMBL/GenBank/DDBJ databases">
        <authorList>
            <person name="Sun Q."/>
            <person name="Ohkuma M."/>
        </authorList>
    </citation>
    <scope>NUCLEOTIDE SEQUENCE</scope>
    <source>
        <strain evidence="1">JCM 4633</strain>
    </source>
</reference>
<dbReference type="AlphaFoldDB" id="A0A918TR67"/>
<gene>
    <name evidence="1" type="ORF">GCM10010507_38890</name>
</gene>
<organism evidence="1 2">
    <name type="scientific">Streptomyces cinnamoneus</name>
    <name type="common">Streptoverticillium cinnamoneum</name>
    <dbReference type="NCBI Taxonomy" id="53446"/>
    <lineage>
        <taxon>Bacteria</taxon>
        <taxon>Bacillati</taxon>
        <taxon>Actinomycetota</taxon>
        <taxon>Actinomycetes</taxon>
        <taxon>Kitasatosporales</taxon>
        <taxon>Streptomycetaceae</taxon>
        <taxon>Streptomyces</taxon>
        <taxon>Streptomyces cinnamoneus group</taxon>
    </lineage>
</organism>
<accession>A0A918TR67</accession>
<evidence type="ECO:0000313" key="2">
    <source>
        <dbReference type="Proteomes" id="UP000646244"/>
    </source>
</evidence>
<protein>
    <submittedName>
        <fullName evidence="1">Uncharacterized protein</fullName>
    </submittedName>
</protein>